<dbReference type="EMBL" id="JADKYB010000019">
    <property type="protein sequence ID" value="MBM9508671.1"/>
    <property type="molecule type" value="Genomic_DNA"/>
</dbReference>
<name>A0ABS2TZA6_9ACTN</name>
<dbReference type="Gene3D" id="1.25.10.10">
    <property type="entry name" value="Leucine-rich Repeat Variant"/>
    <property type="match status" value="2"/>
</dbReference>
<dbReference type="InterPro" id="IPR016024">
    <property type="entry name" value="ARM-type_fold"/>
</dbReference>
<dbReference type="InterPro" id="IPR011989">
    <property type="entry name" value="ARM-like"/>
</dbReference>
<sequence length="674" mass="75412">MTHRRDRLVELLQRAGLEVVGDRRAEEVLPPKAAWRMVIPGEAVPTVAVPEDLPDLGTELNAQWHRLAAGSGILGEDGVFLIDVAGHWTAGAPRNWTRVRLTDPWDLAGVLKQQPEHAEFVTVSTDGSALIGVTVEEREIRLIVLDRIAQRQEAAARAAAQETPEERAAAWESLVQGPAPSKQLGQSWAHGLVRNRATPDDLRAGLLGLSHHLLWRHLPAAVVEAAMVHPDWKVRQLLAEVQPDITPDQWTRLILGEQDARHRWVLTMHAADRRAEFTDAAYEQLAADPSVGIRQEVARFPGLPVPLLTALTADADPSVRAMACGRAWPHLDSRAQNELLGDPDGKVRVEALLAYHLDHPMPRSVFDSEEFTDHAVETRRLERGLAEHLARHGACTQRRSLAANPYLDLDLVLLLAQDRDEHVRFEVSKRPDLTEEQRAGIRISFDPGIHHSSLAWVVALHEDADAMRRLAASSHPLVRRSVARARHLPPDVVERLARDEDRVVQLFLAESCDDAPADMLLRVWLWWTGSLTFPDRPHGHPHFPRRDLLRYADDPNPRMRRLVLDDPESTPEMVERYSRDENAEVRHRAATDHRLTPASAVRLLDDPHERVRRAASVHPGLPARVMVRLLRDPDTAETAAGHSSLPLPVIQNMLQRIQPPAAPTSARDQEPTTP</sequence>
<feature type="compositionally biased region" description="Basic and acidic residues" evidence="1">
    <location>
        <begin position="573"/>
        <end position="589"/>
    </location>
</feature>
<organism evidence="2 3">
    <name type="scientific">Actinacidiphila acididurans</name>
    <dbReference type="NCBI Taxonomy" id="2784346"/>
    <lineage>
        <taxon>Bacteria</taxon>
        <taxon>Bacillati</taxon>
        <taxon>Actinomycetota</taxon>
        <taxon>Actinomycetes</taxon>
        <taxon>Kitasatosporales</taxon>
        <taxon>Streptomycetaceae</taxon>
        <taxon>Actinacidiphila</taxon>
    </lineage>
</organism>
<gene>
    <name evidence="2" type="ORF">ITX44_29785</name>
</gene>
<accession>A0ABS2TZA6</accession>
<evidence type="ECO:0000256" key="1">
    <source>
        <dbReference type="SAM" id="MobiDB-lite"/>
    </source>
</evidence>
<dbReference type="SUPFAM" id="SSF48371">
    <property type="entry name" value="ARM repeat"/>
    <property type="match status" value="1"/>
</dbReference>
<protein>
    <submittedName>
        <fullName evidence="2">PE-PGRS family protein</fullName>
    </submittedName>
</protein>
<evidence type="ECO:0000313" key="2">
    <source>
        <dbReference type="EMBL" id="MBM9508671.1"/>
    </source>
</evidence>
<comment type="caution">
    <text evidence="2">The sequence shown here is derived from an EMBL/GenBank/DDBJ whole genome shotgun (WGS) entry which is preliminary data.</text>
</comment>
<proteinExistence type="predicted"/>
<dbReference type="Proteomes" id="UP000749040">
    <property type="component" value="Unassembled WGS sequence"/>
</dbReference>
<feature type="region of interest" description="Disordered" evidence="1">
    <location>
        <begin position="568"/>
        <end position="589"/>
    </location>
</feature>
<reference evidence="2 3" key="1">
    <citation type="submission" date="2021-01" db="EMBL/GenBank/DDBJ databases">
        <title>Streptomyces acididurans sp. nov., isolated from a peat swamp forest soil.</title>
        <authorList>
            <person name="Chantavorakit T."/>
            <person name="Duangmal K."/>
        </authorList>
    </citation>
    <scope>NUCLEOTIDE SEQUENCE [LARGE SCALE GENOMIC DNA]</scope>
    <source>
        <strain evidence="2 3">KK5PA1</strain>
    </source>
</reference>
<evidence type="ECO:0000313" key="3">
    <source>
        <dbReference type="Proteomes" id="UP000749040"/>
    </source>
</evidence>
<keyword evidence="3" id="KW-1185">Reference proteome</keyword>